<dbReference type="OrthoDB" id="2290950at2759"/>
<feature type="region of interest" description="Disordered" evidence="1">
    <location>
        <begin position="42"/>
        <end position="81"/>
    </location>
</feature>
<dbReference type="AlphaFoldDB" id="A0A367JU64"/>
<protein>
    <submittedName>
        <fullName evidence="2">Uncharacterized protein</fullName>
    </submittedName>
</protein>
<reference evidence="2 3" key="1">
    <citation type="journal article" date="2018" name="G3 (Bethesda)">
        <title>Phylogenetic and Phylogenomic Definition of Rhizopus Species.</title>
        <authorList>
            <person name="Gryganskyi A.P."/>
            <person name="Golan J."/>
            <person name="Dolatabadi S."/>
            <person name="Mondo S."/>
            <person name="Robb S."/>
            <person name="Idnurm A."/>
            <person name="Muszewska A."/>
            <person name="Steczkiewicz K."/>
            <person name="Masonjones S."/>
            <person name="Liao H.L."/>
            <person name="Gajdeczka M.T."/>
            <person name="Anike F."/>
            <person name="Vuek A."/>
            <person name="Anishchenko I.M."/>
            <person name="Voigt K."/>
            <person name="de Hoog G.S."/>
            <person name="Smith M.E."/>
            <person name="Heitman J."/>
            <person name="Vilgalys R."/>
            <person name="Stajich J.E."/>
        </authorList>
    </citation>
    <scope>NUCLEOTIDE SEQUENCE [LARGE SCALE GENOMIC DNA]</scope>
    <source>
        <strain evidence="2 3">LSU 92-RS-03</strain>
    </source>
</reference>
<feature type="non-terminal residue" evidence="2">
    <location>
        <position position="1"/>
    </location>
</feature>
<dbReference type="EMBL" id="PJQM01002695">
    <property type="protein sequence ID" value="RCH93435.1"/>
    <property type="molecule type" value="Genomic_DNA"/>
</dbReference>
<sequence length="333" mass="36554">PECREDIYSSASASTSTFSIDEALKTLIEAASYETMSNFHEAKVADSRPNSPPKPVHTEPAIQDDYSGDMDSGSDGITEDNTGLSRVETAVLSTCGVLVVAGIAVGLFVWKNTSTRNSANGMSDLEQQYDRENGIVSKEQNLPSVEMVPWKKSVEQDHSSVKPIVIEAITEPAVETDVTEDHELVLTTHHLRNSMYGPMFGGSPELETNIGTTSSATDPAHDPTVLTYPLQKFLKTPTKDIMYNNKKGPSSLSVQKLSHQLARMFKSSEDAKKNPMLPFKKEKPLKIETNQVLQTSYASSFVSPLDLPEDQYIPMQDAIGLPLVSRAEEKRQS</sequence>
<evidence type="ECO:0000313" key="2">
    <source>
        <dbReference type="EMBL" id="RCH93435.1"/>
    </source>
</evidence>
<dbReference type="Proteomes" id="UP000253551">
    <property type="component" value="Unassembled WGS sequence"/>
</dbReference>
<comment type="caution">
    <text evidence="2">The sequence shown here is derived from an EMBL/GenBank/DDBJ whole genome shotgun (WGS) entry which is preliminary data.</text>
</comment>
<keyword evidence="3" id="KW-1185">Reference proteome</keyword>
<name>A0A367JU64_RHIST</name>
<evidence type="ECO:0000256" key="1">
    <source>
        <dbReference type="SAM" id="MobiDB-lite"/>
    </source>
</evidence>
<organism evidence="2 3">
    <name type="scientific">Rhizopus stolonifer</name>
    <name type="common">Rhizopus nigricans</name>
    <dbReference type="NCBI Taxonomy" id="4846"/>
    <lineage>
        <taxon>Eukaryota</taxon>
        <taxon>Fungi</taxon>
        <taxon>Fungi incertae sedis</taxon>
        <taxon>Mucoromycota</taxon>
        <taxon>Mucoromycotina</taxon>
        <taxon>Mucoromycetes</taxon>
        <taxon>Mucorales</taxon>
        <taxon>Mucorineae</taxon>
        <taxon>Rhizopodaceae</taxon>
        <taxon>Rhizopus</taxon>
    </lineage>
</organism>
<proteinExistence type="predicted"/>
<gene>
    <name evidence="2" type="ORF">CU098_010359</name>
</gene>
<evidence type="ECO:0000313" key="3">
    <source>
        <dbReference type="Proteomes" id="UP000253551"/>
    </source>
</evidence>
<accession>A0A367JU64</accession>